<sequence length="293" mass="32377">MYSPDHLEILAEICIVSCITGLSLFFGRKIASIEGPVRYIRGLLLLLYALSWAFNLIACMSTSTNNGNYISCLVGFFNCVILHTITKVVLYLYFTEKAYIISVPKSNRMSNALYVCNLCMLVPYIGLVIMMVVYRETLVSADYPFFCEIGYQLPASAAVLGYDFCVNIMFAGIFIKHAFCPNTAQQTSHQSSALHLMANRNIVVAVISALMTVVNYGVIILYNGSPRGLMTMTISAIDVTVVAGVVQWATSHPAEIQSLEKILQRGTGDKPVKLEIKQHQEVVVLTEMASQKV</sequence>
<dbReference type="OMA" id="FPNTAQQ"/>
<keyword evidence="1" id="KW-1133">Transmembrane helix</keyword>
<dbReference type="OrthoDB" id="3210850at2759"/>
<dbReference type="PANTHER" id="PTHR38848:SF3">
    <property type="entry name" value="G-PROTEIN COUPLED RECEPTORS FAMILY 3 PROFILE DOMAIN-CONTAINING PROTEIN"/>
    <property type="match status" value="1"/>
</dbReference>
<feature type="transmembrane region" description="Helical" evidence="1">
    <location>
        <begin position="114"/>
        <end position="134"/>
    </location>
</feature>
<gene>
    <name evidence="2" type="primary">ABSGL_07192.1 scaffold 8717</name>
</gene>
<dbReference type="InParanoid" id="A0A163JI45"/>
<keyword evidence="3" id="KW-1185">Reference proteome</keyword>
<evidence type="ECO:0000256" key="1">
    <source>
        <dbReference type="SAM" id="Phobius"/>
    </source>
</evidence>
<dbReference type="PANTHER" id="PTHR38848">
    <property type="entry name" value="G-PROTEIN COUPLED RECEPTORS FAMILY 3 PROFILE DOMAIN-CONTAINING PROTEIN"/>
    <property type="match status" value="1"/>
</dbReference>
<reference evidence="2" key="1">
    <citation type="submission" date="2016-04" db="EMBL/GenBank/DDBJ databases">
        <authorList>
            <person name="Evans L.H."/>
            <person name="Alamgir A."/>
            <person name="Owens N."/>
            <person name="Weber N.D."/>
            <person name="Virtaneva K."/>
            <person name="Barbian K."/>
            <person name="Babar A."/>
            <person name="Rosenke K."/>
        </authorList>
    </citation>
    <scope>NUCLEOTIDE SEQUENCE [LARGE SCALE GENOMIC DNA]</scope>
    <source>
        <strain evidence="2">CBS 101.48</strain>
    </source>
</reference>
<evidence type="ECO:0008006" key="4">
    <source>
        <dbReference type="Google" id="ProtNLM"/>
    </source>
</evidence>
<evidence type="ECO:0000313" key="3">
    <source>
        <dbReference type="Proteomes" id="UP000078561"/>
    </source>
</evidence>
<keyword evidence="1" id="KW-0472">Membrane</keyword>
<feature type="transmembrane region" description="Helical" evidence="1">
    <location>
        <begin position="69"/>
        <end position="94"/>
    </location>
</feature>
<feature type="transmembrane region" description="Helical" evidence="1">
    <location>
        <begin position="202"/>
        <end position="222"/>
    </location>
</feature>
<evidence type="ECO:0000313" key="2">
    <source>
        <dbReference type="EMBL" id="SAM01451.1"/>
    </source>
</evidence>
<dbReference type="Proteomes" id="UP000078561">
    <property type="component" value="Unassembled WGS sequence"/>
</dbReference>
<accession>A0A163JI45</accession>
<name>A0A163JI45_ABSGL</name>
<protein>
    <recommendedName>
        <fullName evidence="4">G-protein coupled receptors family 1 profile domain-containing protein</fullName>
    </recommendedName>
</protein>
<dbReference type="EMBL" id="LT553527">
    <property type="protein sequence ID" value="SAM01451.1"/>
    <property type="molecule type" value="Genomic_DNA"/>
</dbReference>
<organism evidence="2">
    <name type="scientific">Absidia glauca</name>
    <name type="common">Pin mould</name>
    <dbReference type="NCBI Taxonomy" id="4829"/>
    <lineage>
        <taxon>Eukaryota</taxon>
        <taxon>Fungi</taxon>
        <taxon>Fungi incertae sedis</taxon>
        <taxon>Mucoromycota</taxon>
        <taxon>Mucoromycotina</taxon>
        <taxon>Mucoromycetes</taxon>
        <taxon>Mucorales</taxon>
        <taxon>Cunninghamellaceae</taxon>
        <taxon>Absidia</taxon>
    </lineage>
</organism>
<dbReference type="AlphaFoldDB" id="A0A163JI45"/>
<feature type="transmembrane region" description="Helical" evidence="1">
    <location>
        <begin position="39"/>
        <end position="57"/>
    </location>
</feature>
<proteinExistence type="predicted"/>
<keyword evidence="1" id="KW-0812">Transmembrane</keyword>
<feature type="transmembrane region" description="Helical" evidence="1">
    <location>
        <begin position="6"/>
        <end position="27"/>
    </location>
</feature>